<comment type="similarity">
    <text evidence="1">Belongs to the glycosyl hydrolase 16 family.</text>
</comment>
<dbReference type="InterPro" id="IPR000757">
    <property type="entry name" value="Beta-glucanase-like"/>
</dbReference>
<evidence type="ECO:0000256" key="1">
    <source>
        <dbReference type="ARBA" id="ARBA00006865"/>
    </source>
</evidence>
<gene>
    <name evidence="3" type="ORF">SAMN05444405_107121</name>
</gene>
<dbReference type="EMBL" id="FQTV01000007">
    <property type="protein sequence ID" value="SHF34712.1"/>
    <property type="molecule type" value="Genomic_DNA"/>
</dbReference>
<name>A0A1M5AXS4_9BACE</name>
<dbReference type="AlphaFoldDB" id="A0A1M5AXS4"/>
<dbReference type="GO" id="GO:0005975">
    <property type="term" value="P:carbohydrate metabolic process"/>
    <property type="evidence" value="ECO:0007669"/>
    <property type="project" value="InterPro"/>
</dbReference>
<dbReference type="Proteomes" id="UP000184509">
    <property type="component" value="Unassembled WGS sequence"/>
</dbReference>
<evidence type="ECO:0000313" key="4">
    <source>
        <dbReference type="Proteomes" id="UP000184509"/>
    </source>
</evidence>
<accession>A0A1M5AXS4</accession>
<dbReference type="RefSeq" id="WP_317043351.1">
    <property type="nucleotide sequence ID" value="NZ_FQTV01000007.1"/>
</dbReference>
<dbReference type="CDD" id="cd08023">
    <property type="entry name" value="GH16_laminarinase_like"/>
    <property type="match status" value="1"/>
</dbReference>
<keyword evidence="3" id="KW-0378">Hydrolase</keyword>
<protein>
    <submittedName>
        <fullName evidence="3">Glycosyl hydrolases family 16</fullName>
    </submittedName>
</protein>
<reference evidence="3 4" key="1">
    <citation type="submission" date="2016-11" db="EMBL/GenBank/DDBJ databases">
        <authorList>
            <person name="Jaros S."/>
            <person name="Januszkiewicz K."/>
            <person name="Wedrychowicz H."/>
        </authorList>
    </citation>
    <scope>NUCLEOTIDE SEQUENCE [LARGE SCALE GENOMIC DNA]</scope>
    <source>
        <strain evidence="3 4">DSM 26991</strain>
    </source>
</reference>
<dbReference type="PANTHER" id="PTHR10963:SF55">
    <property type="entry name" value="GLYCOSIDE HYDROLASE FAMILY 16 PROTEIN"/>
    <property type="match status" value="1"/>
</dbReference>
<sequence>MKKYNNTDMKMYKLLLLCFFVPTLAFGQKWKLVWSDEFNYKGKPNEKFWSFEKGFARNEELQWYQDKNAYCKKGVLVIEARREKVLNPEYKKGDTNWKTSREYAEYTSSSIKTEGKKEFLYGRVEVRARISTACGSWPAIWTLGKDKEWPSSGEVDLMEFYRINNVPSILANAAWGTNVRWKAKWDGSNKPLSHFTEKDADWASKFHIWRMDWDKDFIRLYLDDELLNEVDLSKTINADGSNAFHQPQYLLLNLAIGRNGGDPSQTKFPLTYEIDYVRIYQQK</sequence>
<organism evidence="3 4">
    <name type="scientific">Bacteroides luti</name>
    <dbReference type="NCBI Taxonomy" id="1297750"/>
    <lineage>
        <taxon>Bacteria</taxon>
        <taxon>Pseudomonadati</taxon>
        <taxon>Bacteroidota</taxon>
        <taxon>Bacteroidia</taxon>
        <taxon>Bacteroidales</taxon>
        <taxon>Bacteroidaceae</taxon>
        <taxon>Bacteroides</taxon>
    </lineage>
</organism>
<dbReference type="GO" id="GO:0004553">
    <property type="term" value="F:hydrolase activity, hydrolyzing O-glycosyl compounds"/>
    <property type="evidence" value="ECO:0007669"/>
    <property type="project" value="InterPro"/>
</dbReference>
<keyword evidence="4" id="KW-1185">Reference proteome</keyword>
<evidence type="ECO:0000313" key="3">
    <source>
        <dbReference type="EMBL" id="SHF34712.1"/>
    </source>
</evidence>
<dbReference type="InterPro" id="IPR013320">
    <property type="entry name" value="ConA-like_dom_sf"/>
</dbReference>
<dbReference type="PROSITE" id="PS51762">
    <property type="entry name" value="GH16_2"/>
    <property type="match status" value="1"/>
</dbReference>
<dbReference type="InterPro" id="IPR050546">
    <property type="entry name" value="Glycosyl_Hydrlase_16"/>
</dbReference>
<dbReference type="PANTHER" id="PTHR10963">
    <property type="entry name" value="GLYCOSYL HYDROLASE-RELATED"/>
    <property type="match status" value="1"/>
</dbReference>
<dbReference type="SUPFAM" id="SSF49899">
    <property type="entry name" value="Concanavalin A-like lectins/glucanases"/>
    <property type="match status" value="1"/>
</dbReference>
<dbReference type="Pfam" id="PF00722">
    <property type="entry name" value="Glyco_hydro_16"/>
    <property type="match status" value="1"/>
</dbReference>
<evidence type="ECO:0000259" key="2">
    <source>
        <dbReference type="PROSITE" id="PS51762"/>
    </source>
</evidence>
<dbReference type="Gene3D" id="2.60.120.200">
    <property type="match status" value="1"/>
</dbReference>
<proteinExistence type="inferred from homology"/>
<feature type="domain" description="GH16" evidence="2">
    <location>
        <begin position="14"/>
        <end position="283"/>
    </location>
</feature>
<dbReference type="STRING" id="1297750.SAMN05444405_107121"/>